<feature type="chain" id="PRO_5046629143" evidence="1">
    <location>
        <begin position="21"/>
        <end position="764"/>
    </location>
</feature>
<dbReference type="RefSeq" id="WP_311662063.1">
    <property type="nucleotide sequence ID" value="NZ_JAVRHT010000004.1"/>
</dbReference>
<evidence type="ECO:0000256" key="1">
    <source>
        <dbReference type="SAM" id="SignalP"/>
    </source>
</evidence>
<keyword evidence="4" id="KW-1185">Reference proteome</keyword>
<dbReference type="SUPFAM" id="SSF63829">
    <property type="entry name" value="Calcium-dependent phosphotriesterase"/>
    <property type="match status" value="2"/>
</dbReference>
<feature type="signal peptide" evidence="1">
    <location>
        <begin position="1"/>
        <end position="20"/>
    </location>
</feature>
<sequence>MRLPLAFALAVLALVSSAAAQDGWRAYPAFNEVTAVASAPDGVWAGTSAGVFFYGVPDGEIATYTPVGALRGGPLGALAYDAGRGALWVGYEDGLLERLDAETGDVASFFDLTRADQYAARGVRQIRVAGDVLYLATDFGVVVFDAAAGRVLSTYDRIGTLGAGTPVNDVVEAPRPDGGPGLWVAAEGGAFYADRTGPNLQAPGAWARADGFEGEALSLALLDGALYAGGGPAGARDLYRATASGPWERLLFVDNPVGDLAADGGRLLAVSPAFLYVVQPGLPTRRYAAPEVTALRAVAVGPEGGAWAGDAALGLFRVPLAEGDGIVAYEPQRVLPPGPFTNNITGIDVGRGGVLWASTARLAAANTAAVSRLEGGVWTDYLTRDPALDIARTDFRAASVGPDGAFYAGAEGDGLTVFTEDGVPTTYREGNSSLLAATGAPGYLVVPDVAFEGDRRWVLNQFTPRPLHLFAADGAWAGLPYPAGIPSSAFPVRLAVDQSGYKWLALGGSGLAVWDTGADPADPRDDRAVRYTPATSDLPAPTVTDVAVDGRGRVWVGTERGVATVAFPDAAFGGDPGLSRLVIADGADFFLRDVAVNDLEVDPSGRVWIATTSGAFLVNEAGNDVAREVTAAASPLPSDDVLAIAVDPRSGRVFMTTAEGLFSVAGDATLPVPNSDGLRASPNPFRPAQSADGVLVTGLAGATSDVRVMTVAGDVVWAGEVSGGAFRWDGRDQRTGRPAPSGVYLVAAAAEDGETVYGKVAVIR</sequence>
<accession>A0ABU3BN83</accession>
<dbReference type="InterPro" id="IPR048954">
    <property type="entry name" value="PorZ_N"/>
</dbReference>
<dbReference type="Pfam" id="PF21544">
    <property type="entry name" value="PorZ_N_b_propeller"/>
    <property type="match status" value="1"/>
</dbReference>
<proteinExistence type="predicted"/>
<organism evidence="3 4">
    <name type="scientific">Rubrivirga litoralis</name>
    <dbReference type="NCBI Taxonomy" id="3075598"/>
    <lineage>
        <taxon>Bacteria</taxon>
        <taxon>Pseudomonadati</taxon>
        <taxon>Rhodothermota</taxon>
        <taxon>Rhodothermia</taxon>
        <taxon>Rhodothermales</taxon>
        <taxon>Rubricoccaceae</taxon>
        <taxon>Rubrivirga</taxon>
    </lineage>
</organism>
<dbReference type="Pfam" id="PF07494">
    <property type="entry name" value="Reg_prop"/>
    <property type="match status" value="1"/>
</dbReference>
<dbReference type="Gene3D" id="2.130.10.10">
    <property type="entry name" value="YVTN repeat-like/Quinoprotein amine dehydrogenase"/>
    <property type="match status" value="2"/>
</dbReference>
<evidence type="ECO:0000313" key="3">
    <source>
        <dbReference type="EMBL" id="MDT0630742.1"/>
    </source>
</evidence>
<comment type="caution">
    <text evidence="3">The sequence shown here is derived from an EMBL/GenBank/DDBJ whole genome shotgun (WGS) entry which is preliminary data.</text>
</comment>
<dbReference type="InterPro" id="IPR011110">
    <property type="entry name" value="Reg_prop"/>
</dbReference>
<dbReference type="InterPro" id="IPR015943">
    <property type="entry name" value="WD40/YVTN_repeat-like_dom_sf"/>
</dbReference>
<reference evidence="3 4" key="1">
    <citation type="submission" date="2023-09" db="EMBL/GenBank/DDBJ databases">
        <authorList>
            <person name="Rey-Velasco X."/>
        </authorList>
    </citation>
    <scope>NUCLEOTIDE SEQUENCE [LARGE SCALE GENOMIC DNA]</scope>
    <source>
        <strain evidence="3 4">F394</strain>
    </source>
</reference>
<gene>
    <name evidence="3" type="ORF">RM540_03190</name>
</gene>
<evidence type="ECO:0000313" key="4">
    <source>
        <dbReference type="Proteomes" id="UP001267426"/>
    </source>
</evidence>
<protein>
    <submittedName>
        <fullName evidence="3">Two-component regulator propeller domain-containing protein</fullName>
    </submittedName>
</protein>
<dbReference type="EMBL" id="JAVRHT010000004">
    <property type="protein sequence ID" value="MDT0630742.1"/>
    <property type="molecule type" value="Genomic_DNA"/>
</dbReference>
<name>A0ABU3BN83_9BACT</name>
<evidence type="ECO:0000259" key="2">
    <source>
        <dbReference type="Pfam" id="PF21544"/>
    </source>
</evidence>
<dbReference type="Proteomes" id="UP001267426">
    <property type="component" value="Unassembled WGS sequence"/>
</dbReference>
<keyword evidence="1" id="KW-0732">Signal</keyword>
<feature type="domain" description="PorZ N-terminal beta-propeller" evidence="2">
    <location>
        <begin position="43"/>
        <end position="206"/>
    </location>
</feature>